<dbReference type="InterPro" id="IPR011057">
    <property type="entry name" value="Mss4-like_sf"/>
</dbReference>
<dbReference type="Pfam" id="PF04828">
    <property type="entry name" value="GFA"/>
    <property type="match status" value="1"/>
</dbReference>
<accession>A0ABT2NM63</accession>
<sequence>MADAEPVTGGCLCGEVRYAAEAYVRDAYYCQCRICQKSTGAPAEIGVLLVPGTLRYEGAEPKFYQSSPFGTRGFCDACGSRIIWASLNGEKPEWDNVSAGSLDDSERVVPTSHQCVESRLSWYRFDDGLPSFRSDEMPELMAAWARGGSA</sequence>
<gene>
    <name evidence="6" type="ORF">N5I32_03675</name>
</gene>
<evidence type="ECO:0000256" key="4">
    <source>
        <dbReference type="ARBA" id="ARBA00023239"/>
    </source>
</evidence>
<proteinExistence type="inferred from homology"/>
<evidence type="ECO:0000313" key="7">
    <source>
        <dbReference type="Proteomes" id="UP001205601"/>
    </source>
</evidence>
<name>A0ABT2NM63_9RHOB</name>
<evidence type="ECO:0000313" key="6">
    <source>
        <dbReference type="EMBL" id="MCT8328610.1"/>
    </source>
</evidence>
<reference evidence="7" key="1">
    <citation type="submission" date="2023-07" db="EMBL/GenBank/DDBJ databases">
        <title>Defluviimonas sediminis sp. nov., isolated from mangrove sediment.</title>
        <authorList>
            <person name="Liu L."/>
            <person name="Li J."/>
            <person name="Huang Y."/>
            <person name="Pan J."/>
            <person name="Li M."/>
        </authorList>
    </citation>
    <scope>NUCLEOTIDE SEQUENCE [LARGE SCALE GENOMIC DNA]</scope>
    <source>
        <strain evidence="7">FT324</strain>
    </source>
</reference>
<protein>
    <submittedName>
        <fullName evidence="6">GFA family protein</fullName>
    </submittedName>
</protein>
<dbReference type="PROSITE" id="PS51891">
    <property type="entry name" value="CENP_V_GFA"/>
    <property type="match status" value="1"/>
</dbReference>
<keyword evidence="4" id="KW-0456">Lyase</keyword>
<dbReference type="RefSeq" id="WP_261494036.1">
    <property type="nucleotide sequence ID" value="NZ_JAOCQF010000001.1"/>
</dbReference>
<keyword evidence="7" id="KW-1185">Reference proteome</keyword>
<comment type="caution">
    <text evidence="6">The sequence shown here is derived from an EMBL/GenBank/DDBJ whole genome shotgun (WGS) entry which is preliminary data.</text>
</comment>
<evidence type="ECO:0000256" key="2">
    <source>
        <dbReference type="ARBA" id="ARBA00022723"/>
    </source>
</evidence>
<evidence type="ECO:0000259" key="5">
    <source>
        <dbReference type="PROSITE" id="PS51891"/>
    </source>
</evidence>
<feature type="domain" description="CENP-V/GFA" evidence="5">
    <location>
        <begin position="7"/>
        <end position="117"/>
    </location>
</feature>
<comment type="similarity">
    <text evidence="1">Belongs to the Gfa family.</text>
</comment>
<keyword evidence="2" id="KW-0479">Metal-binding</keyword>
<evidence type="ECO:0000256" key="3">
    <source>
        <dbReference type="ARBA" id="ARBA00022833"/>
    </source>
</evidence>
<organism evidence="6 7">
    <name type="scientific">Albidovulum sediminis</name>
    <dbReference type="NCBI Taxonomy" id="3066345"/>
    <lineage>
        <taxon>Bacteria</taxon>
        <taxon>Pseudomonadati</taxon>
        <taxon>Pseudomonadota</taxon>
        <taxon>Alphaproteobacteria</taxon>
        <taxon>Rhodobacterales</taxon>
        <taxon>Paracoccaceae</taxon>
        <taxon>Albidovulum</taxon>
    </lineage>
</organism>
<keyword evidence="3" id="KW-0862">Zinc</keyword>
<evidence type="ECO:0000256" key="1">
    <source>
        <dbReference type="ARBA" id="ARBA00005495"/>
    </source>
</evidence>
<dbReference type="Gene3D" id="3.90.1590.10">
    <property type="entry name" value="glutathione-dependent formaldehyde- activating enzyme (gfa)"/>
    <property type="match status" value="1"/>
</dbReference>
<dbReference type="InterPro" id="IPR006913">
    <property type="entry name" value="CENP-V/GFA"/>
</dbReference>
<dbReference type="PANTHER" id="PTHR33337:SF40">
    <property type="entry name" value="CENP-V_GFA DOMAIN-CONTAINING PROTEIN-RELATED"/>
    <property type="match status" value="1"/>
</dbReference>
<dbReference type="Proteomes" id="UP001205601">
    <property type="component" value="Unassembled WGS sequence"/>
</dbReference>
<dbReference type="PANTHER" id="PTHR33337">
    <property type="entry name" value="GFA DOMAIN-CONTAINING PROTEIN"/>
    <property type="match status" value="1"/>
</dbReference>
<dbReference type="EMBL" id="JAOCQF010000001">
    <property type="protein sequence ID" value="MCT8328610.1"/>
    <property type="molecule type" value="Genomic_DNA"/>
</dbReference>
<dbReference type="SUPFAM" id="SSF51316">
    <property type="entry name" value="Mss4-like"/>
    <property type="match status" value="1"/>
</dbReference>